<comment type="caution">
    <text evidence="1">The sequence shown here is derived from an EMBL/GenBank/DDBJ whole genome shotgun (WGS) entry which is preliminary data.</text>
</comment>
<sequence length="138" mass="15043">MRVSSLGTSLSSLSLGTPTSPSSLSYPHSSSSRPQPTVHPTLPSHRGVNTVKMQLNYHLQQLVKGPQGVVDRTALKVVLEEVFQSPILLNESCPSIQECIEFAEISSIIESWVGELRLFNLSLVTILQAGDLQIFVSE</sequence>
<keyword evidence="2" id="KW-1185">Reference proteome</keyword>
<name>A0ACB6R1I8_9PLEO</name>
<dbReference type="Proteomes" id="UP000799755">
    <property type="component" value="Unassembled WGS sequence"/>
</dbReference>
<accession>A0ACB6R1I8</accession>
<proteinExistence type="predicted"/>
<gene>
    <name evidence="1" type="ORF">BDR25DRAFT_302397</name>
</gene>
<dbReference type="EMBL" id="MU003501">
    <property type="protein sequence ID" value="KAF2472645.1"/>
    <property type="molecule type" value="Genomic_DNA"/>
</dbReference>
<evidence type="ECO:0000313" key="1">
    <source>
        <dbReference type="EMBL" id="KAF2472645.1"/>
    </source>
</evidence>
<protein>
    <submittedName>
        <fullName evidence="1">Uncharacterized protein</fullName>
    </submittedName>
</protein>
<reference evidence="1" key="1">
    <citation type="journal article" date="2020" name="Stud. Mycol.">
        <title>101 Dothideomycetes genomes: a test case for predicting lifestyles and emergence of pathogens.</title>
        <authorList>
            <person name="Haridas S."/>
            <person name="Albert R."/>
            <person name="Binder M."/>
            <person name="Bloem J."/>
            <person name="Labutti K."/>
            <person name="Salamov A."/>
            <person name="Andreopoulos B."/>
            <person name="Baker S."/>
            <person name="Barry K."/>
            <person name="Bills G."/>
            <person name="Bluhm B."/>
            <person name="Cannon C."/>
            <person name="Castanera R."/>
            <person name="Culley D."/>
            <person name="Daum C."/>
            <person name="Ezra D."/>
            <person name="Gonzalez J."/>
            <person name="Henrissat B."/>
            <person name="Kuo A."/>
            <person name="Liang C."/>
            <person name="Lipzen A."/>
            <person name="Lutzoni F."/>
            <person name="Magnuson J."/>
            <person name="Mondo S."/>
            <person name="Nolan M."/>
            <person name="Ohm R."/>
            <person name="Pangilinan J."/>
            <person name="Park H.-J."/>
            <person name="Ramirez L."/>
            <person name="Alfaro M."/>
            <person name="Sun H."/>
            <person name="Tritt A."/>
            <person name="Yoshinaga Y."/>
            <person name="Zwiers L.-H."/>
            <person name="Turgeon B."/>
            <person name="Goodwin S."/>
            <person name="Spatafora J."/>
            <person name="Crous P."/>
            <person name="Grigoriev I."/>
        </authorList>
    </citation>
    <scope>NUCLEOTIDE SEQUENCE</scope>
    <source>
        <strain evidence="1">ATCC 200398</strain>
    </source>
</reference>
<evidence type="ECO:0000313" key="2">
    <source>
        <dbReference type="Proteomes" id="UP000799755"/>
    </source>
</evidence>
<organism evidence="1 2">
    <name type="scientific">Lindgomyces ingoldianus</name>
    <dbReference type="NCBI Taxonomy" id="673940"/>
    <lineage>
        <taxon>Eukaryota</taxon>
        <taxon>Fungi</taxon>
        <taxon>Dikarya</taxon>
        <taxon>Ascomycota</taxon>
        <taxon>Pezizomycotina</taxon>
        <taxon>Dothideomycetes</taxon>
        <taxon>Pleosporomycetidae</taxon>
        <taxon>Pleosporales</taxon>
        <taxon>Lindgomycetaceae</taxon>
        <taxon>Lindgomyces</taxon>
    </lineage>
</organism>